<dbReference type="RefSeq" id="WP_070177796.1">
    <property type="nucleotide sequence ID" value="NZ_BMJR01000002.1"/>
</dbReference>
<organism evidence="7 8">
    <name type="scientific">Alteromonas lipolytica</name>
    <dbReference type="NCBI Taxonomy" id="1856405"/>
    <lineage>
        <taxon>Bacteria</taxon>
        <taxon>Pseudomonadati</taxon>
        <taxon>Pseudomonadota</taxon>
        <taxon>Gammaproteobacteria</taxon>
        <taxon>Alteromonadales</taxon>
        <taxon>Alteromonadaceae</taxon>
        <taxon>Alteromonas/Salinimonas group</taxon>
        <taxon>Alteromonas</taxon>
    </lineage>
</organism>
<dbReference type="InterPro" id="IPR017896">
    <property type="entry name" value="4Fe4S_Fe-S-bd"/>
</dbReference>
<dbReference type="Pfam" id="PF12801">
    <property type="entry name" value="Fer4_5"/>
    <property type="match status" value="2"/>
</dbReference>
<dbReference type="OrthoDB" id="9806398at2"/>
<keyword evidence="3 4" id="KW-0472">Membrane</keyword>
<dbReference type="GO" id="GO:0010181">
    <property type="term" value="F:FMN binding"/>
    <property type="evidence" value="ECO:0007669"/>
    <property type="project" value="InterPro"/>
</dbReference>
<comment type="subcellular location">
    <subcellularLocation>
        <location evidence="1">Cell membrane</location>
    </subcellularLocation>
</comment>
<sequence length="703" mass="79837">MKRFVLFLCVLLVNCIFIVCECRADTAVTPEKIQQLFPKATVIGDKQDDYPVYPVYQLQELLGYAFESNDLVELPGFSGDRINLLIGMDVQGNIVGVDILHHHEPIFLHGLGPEPMRKFLDQYIGQNVSNRVIVDSAANDTNPDDNTVHVDGVTKATVSVIVMSDTVLLSALQVARNKLTGFASAPAATAKQDNYAPLSSAELLNQGYLKHWQLSRDEFEDKLGSSLDDYPAGTFDTDFNDTFDIYYAYLNSPLIGKNLLGEEAFARLQAMLKPNEQAFMVMSKGFFSYLDPDFKPGTVPSQVSLIQNELPFAMRDLNFFSSLPQALQGDLAATDDLQLFAVNTQSGFNPSVPMQLNLNIEVARNHLIKQQAQFSNDYALPESLFDIAEVEVMEKPLPAWVRVWKMRWHTITILVLSLIAVTAIFVYQHKLSANEKLFRKVRWGFMFFTLIFIGWYAQGQLSIVNIYPILQSVINGFDLQVYLMDPVLFILWLYVFISLFIVGRGIFCGWLCPFGALQEMVGWVAKRFRIRQYKISFNVHRRLWWIKYAILIGLAGTSYYSLSAAEVLSEVEPFKTAITLHFVRYWPFVLYTLVLLGLGLFINKFYCRYVCPLGAGLAVLGYFHKFEWLTRRKECGKPCTMCYHKCDIKAITPEGDVDYNECVQCLECIVYYNNDDLCPPLKKAKKTKRAKPDIADSLAVEVK</sequence>
<proteinExistence type="predicted"/>
<feature type="transmembrane region" description="Helical" evidence="4">
    <location>
        <begin position="447"/>
        <end position="470"/>
    </location>
</feature>
<dbReference type="Pfam" id="PF04205">
    <property type="entry name" value="FMN_bind"/>
    <property type="match status" value="1"/>
</dbReference>
<feature type="transmembrane region" description="Helical" evidence="4">
    <location>
        <begin position="544"/>
        <end position="562"/>
    </location>
</feature>
<reference evidence="7 8" key="1">
    <citation type="submission" date="2016-09" db="EMBL/GenBank/DDBJ databases">
        <title>Alteromonas lipolytica, a new species isolated from sea water.</title>
        <authorList>
            <person name="Wu Y.-H."/>
            <person name="Cheng H."/>
            <person name="Xu X.-W."/>
        </authorList>
    </citation>
    <scope>NUCLEOTIDE SEQUENCE [LARGE SCALE GENOMIC DNA]</scope>
    <source>
        <strain evidence="7 8">JW12</strain>
    </source>
</reference>
<keyword evidence="5" id="KW-0732">Signal</keyword>
<feature type="transmembrane region" description="Helical" evidence="4">
    <location>
        <begin position="490"/>
        <end position="523"/>
    </location>
</feature>
<dbReference type="Proteomes" id="UP000176037">
    <property type="component" value="Unassembled WGS sequence"/>
</dbReference>
<name>A0A1E8FBY4_9ALTE</name>
<dbReference type="GO" id="GO:0003677">
    <property type="term" value="F:DNA binding"/>
    <property type="evidence" value="ECO:0007669"/>
    <property type="project" value="InterPro"/>
</dbReference>
<dbReference type="SUPFAM" id="SSF54862">
    <property type="entry name" value="4Fe-4S ferredoxins"/>
    <property type="match status" value="1"/>
</dbReference>
<dbReference type="GO" id="GO:0045893">
    <property type="term" value="P:positive regulation of DNA-templated transcription"/>
    <property type="evidence" value="ECO:0007669"/>
    <property type="project" value="InterPro"/>
</dbReference>
<keyword evidence="2" id="KW-1003">Cell membrane</keyword>
<comment type="caution">
    <text evidence="7">The sequence shown here is derived from an EMBL/GenBank/DDBJ whole genome shotgun (WGS) entry which is preliminary data.</text>
</comment>
<dbReference type="PIRSF" id="PIRSF036354">
    <property type="entry name" value="NosR"/>
    <property type="match status" value="1"/>
</dbReference>
<keyword evidence="4" id="KW-0812">Transmembrane</keyword>
<evidence type="ECO:0000256" key="3">
    <source>
        <dbReference type="ARBA" id="ARBA00023136"/>
    </source>
</evidence>
<keyword evidence="8" id="KW-1185">Reference proteome</keyword>
<feature type="domain" description="FMN-binding" evidence="6">
    <location>
        <begin position="76"/>
        <end position="174"/>
    </location>
</feature>
<dbReference type="STRING" id="1856405.BFC17_03940"/>
<feature type="chain" id="PRO_5009213983" evidence="5">
    <location>
        <begin position="25"/>
        <end position="703"/>
    </location>
</feature>
<dbReference type="SMART" id="SM00900">
    <property type="entry name" value="FMN_bind"/>
    <property type="match status" value="1"/>
</dbReference>
<dbReference type="EMBL" id="MJIC01000015">
    <property type="protein sequence ID" value="OFI33420.1"/>
    <property type="molecule type" value="Genomic_DNA"/>
</dbReference>
<evidence type="ECO:0000256" key="1">
    <source>
        <dbReference type="ARBA" id="ARBA00004236"/>
    </source>
</evidence>
<dbReference type="GO" id="GO:0005886">
    <property type="term" value="C:plasma membrane"/>
    <property type="evidence" value="ECO:0007669"/>
    <property type="project" value="UniProtKB-SubCell"/>
</dbReference>
<dbReference type="AlphaFoldDB" id="A0A1E8FBY4"/>
<dbReference type="PANTHER" id="PTHR30224">
    <property type="entry name" value="ELECTRON TRANSPORT PROTEIN"/>
    <property type="match status" value="1"/>
</dbReference>
<evidence type="ECO:0000256" key="5">
    <source>
        <dbReference type="SAM" id="SignalP"/>
    </source>
</evidence>
<dbReference type="InterPro" id="IPR011399">
    <property type="entry name" value="NosR"/>
</dbReference>
<gene>
    <name evidence="7" type="ORF">BFC17_03940</name>
</gene>
<feature type="signal peptide" evidence="5">
    <location>
        <begin position="1"/>
        <end position="24"/>
    </location>
</feature>
<feature type="transmembrane region" description="Helical" evidence="4">
    <location>
        <begin position="582"/>
        <end position="602"/>
    </location>
</feature>
<evidence type="ECO:0000313" key="7">
    <source>
        <dbReference type="EMBL" id="OFI33420.1"/>
    </source>
</evidence>
<dbReference type="PANTHER" id="PTHR30224:SF4">
    <property type="entry name" value="ELECTRON TRANSPORT PROTEIN YCCM-RELATED"/>
    <property type="match status" value="1"/>
</dbReference>
<protein>
    <submittedName>
        <fullName evidence="7">Ferredoxin</fullName>
    </submittedName>
</protein>
<accession>A0A1E8FBY4</accession>
<dbReference type="InterPro" id="IPR052378">
    <property type="entry name" value="NosR_regulator"/>
</dbReference>
<evidence type="ECO:0000256" key="2">
    <source>
        <dbReference type="ARBA" id="ARBA00022475"/>
    </source>
</evidence>
<evidence type="ECO:0000313" key="8">
    <source>
        <dbReference type="Proteomes" id="UP000176037"/>
    </source>
</evidence>
<dbReference type="InterPro" id="IPR007329">
    <property type="entry name" value="FMN-bd"/>
</dbReference>
<feature type="transmembrane region" description="Helical" evidence="4">
    <location>
        <begin position="408"/>
        <end position="427"/>
    </location>
</feature>
<keyword evidence="4" id="KW-1133">Transmembrane helix</keyword>
<evidence type="ECO:0000256" key="4">
    <source>
        <dbReference type="SAM" id="Phobius"/>
    </source>
</evidence>
<evidence type="ECO:0000259" key="6">
    <source>
        <dbReference type="SMART" id="SM00900"/>
    </source>
</evidence>